<evidence type="ECO:0008006" key="4">
    <source>
        <dbReference type="Google" id="ProtNLM"/>
    </source>
</evidence>
<accession>A0A9P6NZM1</accession>
<dbReference type="Gene3D" id="3.40.50.1910">
    <property type="match status" value="1"/>
</dbReference>
<evidence type="ECO:0000313" key="3">
    <source>
        <dbReference type="Proteomes" id="UP000886653"/>
    </source>
</evidence>
<dbReference type="Gene3D" id="3.40.50.2060">
    <property type="match status" value="1"/>
</dbReference>
<dbReference type="PIRSF" id="PIRSF005715">
    <property type="entry name" value="VPS45_Sec1"/>
    <property type="match status" value="1"/>
</dbReference>
<dbReference type="OrthoDB" id="10251230at2759"/>
<dbReference type="GO" id="GO:0016192">
    <property type="term" value="P:vesicle-mediated transport"/>
    <property type="evidence" value="ECO:0007669"/>
    <property type="project" value="InterPro"/>
</dbReference>
<dbReference type="InterPro" id="IPR036045">
    <property type="entry name" value="Sec1-like_sf"/>
</dbReference>
<dbReference type="AlphaFoldDB" id="A0A9P6NZM1"/>
<organism evidence="2 3">
    <name type="scientific">Cronartium quercuum f. sp. fusiforme G11</name>
    <dbReference type="NCBI Taxonomy" id="708437"/>
    <lineage>
        <taxon>Eukaryota</taxon>
        <taxon>Fungi</taxon>
        <taxon>Dikarya</taxon>
        <taxon>Basidiomycota</taxon>
        <taxon>Pucciniomycotina</taxon>
        <taxon>Pucciniomycetes</taxon>
        <taxon>Pucciniales</taxon>
        <taxon>Coleosporiaceae</taxon>
        <taxon>Cronartium</taxon>
    </lineage>
</organism>
<dbReference type="InterPro" id="IPR001619">
    <property type="entry name" value="Sec1-like"/>
</dbReference>
<proteinExistence type="inferred from homology"/>
<gene>
    <name evidence="2" type="ORF">CROQUDRAFT_649797</name>
</gene>
<dbReference type="PANTHER" id="PTHR11679">
    <property type="entry name" value="VESICLE PROTEIN SORTING-ASSOCIATED"/>
    <property type="match status" value="1"/>
</dbReference>
<dbReference type="EMBL" id="MU167208">
    <property type="protein sequence ID" value="KAG0152401.1"/>
    <property type="molecule type" value="Genomic_DNA"/>
</dbReference>
<dbReference type="Proteomes" id="UP000886653">
    <property type="component" value="Unassembled WGS sequence"/>
</dbReference>
<dbReference type="InterPro" id="IPR043127">
    <property type="entry name" value="Sec-1-like_dom3a"/>
</dbReference>
<name>A0A9P6NZM1_9BASI</name>
<comment type="similarity">
    <text evidence="1">Belongs to the STXBP/unc-18/SEC1 family.</text>
</comment>
<dbReference type="Gene3D" id="1.25.40.60">
    <property type="match status" value="1"/>
</dbReference>
<dbReference type="InterPro" id="IPR027482">
    <property type="entry name" value="Sec1-like_dom2"/>
</dbReference>
<comment type="caution">
    <text evidence="2">The sequence shown here is derived from an EMBL/GenBank/DDBJ whole genome shotgun (WGS) entry which is preliminary data.</text>
</comment>
<keyword evidence="3" id="KW-1185">Reference proteome</keyword>
<dbReference type="Pfam" id="PF00995">
    <property type="entry name" value="Sec1"/>
    <property type="match status" value="1"/>
</dbReference>
<reference evidence="2" key="1">
    <citation type="submission" date="2013-11" db="EMBL/GenBank/DDBJ databases">
        <title>Genome sequence of the fusiform rust pathogen reveals effectors for host alternation and coevolution with pine.</title>
        <authorList>
            <consortium name="DOE Joint Genome Institute"/>
            <person name="Smith K."/>
            <person name="Pendleton A."/>
            <person name="Kubisiak T."/>
            <person name="Anderson C."/>
            <person name="Salamov A."/>
            <person name="Aerts A."/>
            <person name="Riley R."/>
            <person name="Clum A."/>
            <person name="Lindquist E."/>
            <person name="Ence D."/>
            <person name="Campbell M."/>
            <person name="Kronenberg Z."/>
            <person name="Feau N."/>
            <person name="Dhillon B."/>
            <person name="Hamelin R."/>
            <person name="Burleigh J."/>
            <person name="Smith J."/>
            <person name="Yandell M."/>
            <person name="Nelson C."/>
            <person name="Grigoriev I."/>
            <person name="Davis J."/>
        </authorList>
    </citation>
    <scope>NUCLEOTIDE SEQUENCE</scope>
    <source>
        <strain evidence="2">G11</strain>
    </source>
</reference>
<dbReference type="Gene3D" id="3.90.830.10">
    <property type="entry name" value="Syntaxin Binding Protein 1, Chain A, domain 2"/>
    <property type="match status" value="1"/>
</dbReference>
<sequence>MATKSLNHSRTLRDQQIQSLQSLLSFNNPPPPPQLTGSDATNPATLPAWKVLVLDQRSQDVLATTLRVQDLRALGVTLHMQLNADRPPLPDVPAIYFVSPSRESIKRIGADLEKGLYESFYLNFTGALPRPLLEELASLVVENGADSLVEQVYDQYLDFIVLEPSLFCLAYPGANNAGSSFSSPSGAHRRTTYEILNDPRATEEDVEQTAEQIAKGLFSVVATMAQLPIIRCPRGNAAEMVARKLDSRLRDHLLSSRAGNSVFTSEAGRPVLVILDRNIDLVPMLSHSWTYQALVNDVLEMKLNRVTVEAPEGGRLQKRTYDLDSKDFFWAKNANKPFPEVAEEIDSELNKYKSDAAEITRSTGIGDINDVSQIDITSNAAHLKAAITALPELTARKTTLDTHMNIATALLQGIKNRGLDSLFELEQSITKQTRQTLLETIRDAEKKEPDDKLRLAIIYYLSSVTELAKEDLGEFERALREAGVERMGVWEYVKKVREILRMTNTLALSSTPASAPAPKGELFKGFSSISNRLTDRLKEGGLSGGFDNILSGVKNFLPGRKDFAVTRLVEALMDPAAASNQALADTDDYLSFDPRSGRNVAGKKVGGGGAGSRVGFAEAIVFVVGGGGYVEASNLQEFAARSTGGMNGAGRKITYGATEILTPTEFLGALDQLSKVTT</sequence>
<dbReference type="SUPFAM" id="SSF56815">
    <property type="entry name" value="Sec1/munc18-like (SM) proteins"/>
    <property type="match status" value="1"/>
</dbReference>
<evidence type="ECO:0000313" key="2">
    <source>
        <dbReference type="EMBL" id="KAG0152401.1"/>
    </source>
</evidence>
<evidence type="ECO:0000256" key="1">
    <source>
        <dbReference type="ARBA" id="ARBA00009884"/>
    </source>
</evidence>
<dbReference type="InterPro" id="IPR043154">
    <property type="entry name" value="Sec-1-like_dom1"/>
</dbReference>
<protein>
    <recommendedName>
        <fullName evidence="4">SLY1 protein</fullName>
    </recommendedName>
</protein>